<reference evidence="2" key="1">
    <citation type="submission" date="2022-12" db="EMBL/GenBank/DDBJ databases">
        <authorList>
            <person name="Krivoruchko A.V."/>
            <person name="Elkin A."/>
        </authorList>
    </citation>
    <scope>NUCLEOTIDE SEQUENCE</scope>
    <source>
        <strain evidence="2">IEGM 1391</strain>
    </source>
</reference>
<dbReference type="Proteomes" id="UP001081071">
    <property type="component" value="Unassembled WGS sequence"/>
</dbReference>
<keyword evidence="1" id="KW-1133">Transmembrane helix</keyword>
<evidence type="ECO:0000256" key="1">
    <source>
        <dbReference type="SAM" id="Phobius"/>
    </source>
</evidence>
<organism evidence="2 3">
    <name type="scientific">Rhodococcus ruber</name>
    <dbReference type="NCBI Taxonomy" id="1830"/>
    <lineage>
        <taxon>Bacteria</taxon>
        <taxon>Bacillati</taxon>
        <taxon>Actinomycetota</taxon>
        <taxon>Actinomycetes</taxon>
        <taxon>Mycobacteriales</taxon>
        <taxon>Nocardiaceae</taxon>
        <taxon>Rhodococcus</taxon>
    </lineage>
</organism>
<proteinExistence type="predicted"/>
<evidence type="ECO:0000313" key="3">
    <source>
        <dbReference type="Proteomes" id="UP001081071"/>
    </source>
</evidence>
<feature type="transmembrane region" description="Helical" evidence="1">
    <location>
        <begin position="64"/>
        <end position="82"/>
    </location>
</feature>
<comment type="caution">
    <text evidence="2">The sequence shown here is derived from an EMBL/GenBank/DDBJ whole genome shotgun (WGS) entry which is preliminary data.</text>
</comment>
<keyword evidence="3" id="KW-1185">Reference proteome</keyword>
<name>A0ABT4MAI7_9NOCA</name>
<evidence type="ECO:0000313" key="2">
    <source>
        <dbReference type="EMBL" id="MCZ4517973.1"/>
    </source>
</evidence>
<protein>
    <submittedName>
        <fullName evidence="2">Uncharacterized protein</fullName>
    </submittedName>
</protein>
<dbReference type="EMBL" id="JAPWIJ010000002">
    <property type="protein sequence ID" value="MCZ4517973.1"/>
    <property type="molecule type" value="Genomic_DNA"/>
</dbReference>
<accession>A0ABT4MAI7</accession>
<keyword evidence="1" id="KW-0472">Membrane</keyword>
<keyword evidence="1" id="KW-0812">Transmembrane</keyword>
<gene>
    <name evidence="2" type="ORF">O4220_05540</name>
</gene>
<dbReference type="RefSeq" id="WP_269602646.1">
    <property type="nucleotide sequence ID" value="NZ_JAPWIJ010000002.1"/>
</dbReference>
<sequence length="91" mass="9636">MRSVVLAFAALGLTVGLLASVSGWAGTLYVEPGQMSRAYATTADIAVQVRVGLFLDWWTKAQPIVGAVVGAAFGFTLFRCGFRLTRDGRPG</sequence>